<keyword evidence="7" id="KW-1185">Reference proteome</keyword>
<dbReference type="AlphaFoldDB" id="A0A919JJZ6"/>
<dbReference type="GO" id="GO:0003677">
    <property type="term" value="F:DNA binding"/>
    <property type="evidence" value="ECO:0007669"/>
    <property type="project" value="UniProtKB-UniRule"/>
</dbReference>
<evidence type="ECO:0000256" key="1">
    <source>
        <dbReference type="ARBA" id="ARBA00023015"/>
    </source>
</evidence>
<dbReference type="PANTHER" id="PTHR47506:SF1">
    <property type="entry name" value="HTH-TYPE TRANSCRIPTIONAL REGULATOR YJDC"/>
    <property type="match status" value="1"/>
</dbReference>
<evidence type="ECO:0000259" key="5">
    <source>
        <dbReference type="PROSITE" id="PS50977"/>
    </source>
</evidence>
<dbReference type="Proteomes" id="UP000647172">
    <property type="component" value="Unassembled WGS sequence"/>
</dbReference>
<accession>A0A919JJZ6</accession>
<name>A0A919JJZ6_9ACTN</name>
<protein>
    <submittedName>
        <fullName evidence="6">TetR family transcriptional regulator</fullName>
    </submittedName>
</protein>
<organism evidence="6 7">
    <name type="scientific">Actinoplanes nipponensis</name>
    <dbReference type="NCBI Taxonomy" id="135950"/>
    <lineage>
        <taxon>Bacteria</taxon>
        <taxon>Bacillati</taxon>
        <taxon>Actinomycetota</taxon>
        <taxon>Actinomycetes</taxon>
        <taxon>Micromonosporales</taxon>
        <taxon>Micromonosporaceae</taxon>
        <taxon>Actinoplanes</taxon>
    </lineage>
</organism>
<feature type="DNA-binding region" description="H-T-H motif" evidence="4">
    <location>
        <begin position="30"/>
        <end position="49"/>
    </location>
</feature>
<evidence type="ECO:0000256" key="3">
    <source>
        <dbReference type="ARBA" id="ARBA00023163"/>
    </source>
</evidence>
<dbReference type="PRINTS" id="PR00455">
    <property type="entry name" value="HTHTETR"/>
</dbReference>
<dbReference type="SUPFAM" id="SSF48498">
    <property type="entry name" value="Tetracyclin repressor-like, C-terminal domain"/>
    <property type="match status" value="1"/>
</dbReference>
<reference evidence="6" key="1">
    <citation type="submission" date="2021-01" db="EMBL/GenBank/DDBJ databases">
        <title>Whole genome shotgun sequence of Actinoplanes nipponensis NBRC 14063.</title>
        <authorList>
            <person name="Komaki H."/>
            <person name="Tamura T."/>
        </authorList>
    </citation>
    <scope>NUCLEOTIDE SEQUENCE</scope>
    <source>
        <strain evidence="6">NBRC 14063</strain>
    </source>
</reference>
<evidence type="ECO:0000256" key="2">
    <source>
        <dbReference type="ARBA" id="ARBA00023125"/>
    </source>
</evidence>
<dbReference type="InterPro" id="IPR001647">
    <property type="entry name" value="HTH_TetR"/>
</dbReference>
<keyword evidence="1" id="KW-0805">Transcription regulation</keyword>
<dbReference type="InterPro" id="IPR036271">
    <property type="entry name" value="Tet_transcr_reg_TetR-rel_C_sf"/>
</dbReference>
<evidence type="ECO:0000313" key="6">
    <source>
        <dbReference type="EMBL" id="GIE50670.1"/>
    </source>
</evidence>
<gene>
    <name evidence="6" type="ORF">Ani05nite_42040</name>
</gene>
<sequence length="196" mass="20797">MARTAAPGARERILAAVSPLFYAEGIRAVGMARVVAAAGCGKNLVYSHFPAKSELVAAYLTAVRSRRERSAERAVAAAGEPAAGLVALVAEVADRVREPGFRGCALRNYLTECPAEDDTAGRIARDYLDRSRATVDGLVRSLGGEPALADRVWLVVEGLYAVAGRPDAARQADAAVELVRELVSRPAARRSAGRRR</sequence>
<proteinExistence type="predicted"/>
<dbReference type="PROSITE" id="PS50977">
    <property type="entry name" value="HTH_TETR_2"/>
    <property type="match status" value="1"/>
</dbReference>
<keyword evidence="3" id="KW-0804">Transcription</keyword>
<dbReference type="InterPro" id="IPR009057">
    <property type="entry name" value="Homeodomain-like_sf"/>
</dbReference>
<dbReference type="SUPFAM" id="SSF46689">
    <property type="entry name" value="Homeodomain-like"/>
    <property type="match status" value="1"/>
</dbReference>
<evidence type="ECO:0000256" key="4">
    <source>
        <dbReference type="PROSITE-ProRule" id="PRU00335"/>
    </source>
</evidence>
<evidence type="ECO:0000313" key="7">
    <source>
        <dbReference type="Proteomes" id="UP000647172"/>
    </source>
</evidence>
<dbReference type="PANTHER" id="PTHR47506">
    <property type="entry name" value="TRANSCRIPTIONAL REGULATORY PROTEIN"/>
    <property type="match status" value="1"/>
</dbReference>
<dbReference type="EMBL" id="BOMQ01000051">
    <property type="protein sequence ID" value="GIE50670.1"/>
    <property type="molecule type" value="Genomic_DNA"/>
</dbReference>
<dbReference type="Gene3D" id="1.10.357.10">
    <property type="entry name" value="Tetracycline Repressor, domain 2"/>
    <property type="match status" value="1"/>
</dbReference>
<dbReference type="RefSeq" id="WP_203770568.1">
    <property type="nucleotide sequence ID" value="NZ_BAAAYJ010000024.1"/>
</dbReference>
<keyword evidence="2 4" id="KW-0238">DNA-binding</keyword>
<feature type="domain" description="HTH tetR-type" evidence="5">
    <location>
        <begin position="7"/>
        <end position="67"/>
    </location>
</feature>
<dbReference type="Pfam" id="PF00440">
    <property type="entry name" value="TetR_N"/>
    <property type="match status" value="1"/>
</dbReference>
<comment type="caution">
    <text evidence="6">The sequence shown here is derived from an EMBL/GenBank/DDBJ whole genome shotgun (WGS) entry which is preliminary data.</text>
</comment>